<proteinExistence type="predicted"/>
<evidence type="ECO:0008006" key="3">
    <source>
        <dbReference type="Google" id="ProtNLM"/>
    </source>
</evidence>
<comment type="caution">
    <text evidence="1">The sequence shown here is derived from an EMBL/GenBank/DDBJ whole genome shotgun (WGS) entry which is preliminary data.</text>
</comment>
<dbReference type="EMBL" id="BLTE01000001">
    <property type="protein sequence ID" value="GFK92534.1"/>
    <property type="molecule type" value="Genomic_DNA"/>
</dbReference>
<dbReference type="Pfam" id="PF04365">
    <property type="entry name" value="BrnT_toxin"/>
    <property type="match status" value="1"/>
</dbReference>
<evidence type="ECO:0000313" key="2">
    <source>
        <dbReference type="Proteomes" id="UP000494245"/>
    </source>
</evidence>
<reference evidence="1 2" key="1">
    <citation type="submission" date="2020-04" db="EMBL/GenBank/DDBJ databases">
        <authorList>
            <consortium name="Desulfovibrio sp. FSS-1 genome sequencing consortium"/>
            <person name="Shimoshige H."/>
            <person name="Kobayashi H."/>
            <person name="Maekawa T."/>
        </authorList>
    </citation>
    <scope>NUCLEOTIDE SEQUENCE [LARGE SCALE GENOMIC DNA]</scope>
    <source>
        <strain evidence="1 2">SIID29052-01</strain>
    </source>
</reference>
<organism evidence="1 2">
    <name type="scientific">Fundidesulfovibrio magnetotacticus</name>
    <dbReference type="NCBI Taxonomy" id="2730080"/>
    <lineage>
        <taxon>Bacteria</taxon>
        <taxon>Pseudomonadati</taxon>
        <taxon>Thermodesulfobacteriota</taxon>
        <taxon>Desulfovibrionia</taxon>
        <taxon>Desulfovibrionales</taxon>
        <taxon>Desulfovibrionaceae</taxon>
        <taxon>Fundidesulfovibrio</taxon>
    </lineage>
</organism>
<dbReference type="Gene3D" id="3.10.450.530">
    <property type="entry name" value="Ribonuclease toxin, BrnT, of type II toxin-antitoxin system"/>
    <property type="match status" value="1"/>
</dbReference>
<dbReference type="AlphaFoldDB" id="A0A6V8LLF2"/>
<dbReference type="Proteomes" id="UP000494245">
    <property type="component" value="Unassembled WGS sequence"/>
</dbReference>
<name>A0A6V8LLF2_9BACT</name>
<sequence length="93" mass="10562">MHFTWDERKNALNKAKHGIRFETALLAFDDPLHLSRLERVVGGEERWQTLGSAGGVVLILVAHTYRDHAGQESVRIISARKATAHERKLYEQG</sequence>
<gene>
    <name evidence="1" type="ORF">NNJEOMEG_00359</name>
</gene>
<keyword evidence="2" id="KW-1185">Reference proteome</keyword>
<protein>
    <recommendedName>
        <fullName evidence="3">BrnT family toxin</fullName>
    </recommendedName>
</protein>
<evidence type="ECO:0000313" key="1">
    <source>
        <dbReference type="EMBL" id="GFK92534.1"/>
    </source>
</evidence>
<dbReference type="RefSeq" id="WP_173080696.1">
    <property type="nucleotide sequence ID" value="NZ_BLTE01000001.1"/>
</dbReference>
<reference evidence="1 2" key="2">
    <citation type="submission" date="2020-05" db="EMBL/GenBank/DDBJ databases">
        <title>Draft genome sequence of Desulfovibrio sp. strainFSS-1.</title>
        <authorList>
            <person name="Shimoshige H."/>
            <person name="Kobayashi H."/>
            <person name="Maekawa T."/>
        </authorList>
    </citation>
    <scope>NUCLEOTIDE SEQUENCE [LARGE SCALE GENOMIC DNA]</scope>
    <source>
        <strain evidence="1 2">SIID29052-01</strain>
    </source>
</reference>
<accession>A0A6V8LLF2</accession>
<dbReference type="InterPro" id="IPR007460">
    <property type="entry name" value="BrnT_toxin"/>
</dbReference>
<dbReference type="InterPro" id="IPR038573">
    <property type="entry name" value="BrnT_sf"/>
</dbReference>